<evidence type="ECO:0008006" key="4">
    <source>
        <dbReference type="Google" id="ProtNLM"/>
    </source>
</evidence>
<dbReference type="Proteomes" id="UP000284842">
    <property type="component" value="Unassembled WGS sequence"/>
</dbReference>
<reference evidence="2 3" key="1">
    <citation type="journal article" date="2018" name="Evol. Lett.">
        <title>Horizontal gene cluster transfer increased hallucinogenic mushroom diversity.</title>
        <authorList>
            <person name="Reynolds H.T."/>
            <person name="Vijayakumar V."/>
            <person name="Gluck-Thaler E."/>
            <person name="Korotkin H.B."/>
            <person name="Matheny P.B."/>
            <person name="Slot J.C."/>
        </authorList>
    </citation>
    <scope>NUCLEOTIDE SEQUENCE [LARGE SCALE GENOMIC DNA]</scope>
    <source>
        <strain evidence="2 3">2629</strain>
    </source>
</reference>
<protein>
    <recommendedName>
        <fullName evidence="4">C2H2-type domain-containing protein</fullName>
    </recommendedName>
</protein>
<sequence length="374" mass="41001">MELKGTSQHLTSPLPSFVSYTQGEEEMIQRYLKFPDGDMTNETSHATNVEPYYKEVEHPHYQHSHPLQISIDMDPTPQIAIDDSLLCAPAPVHGNGAYRSYPPSPSIASSRGSSPYPPSPGNLSPIRIGSYSPYSSASSGIMTLSPANLSSPSFENLSDSLSYYPNDGRSGSPSTSQLFSGLGMRGSVSPALSSSLSLPITTSSGLDTQLGFKTALVDEAFSIMAQICQEVKLQQQSMKSSVVPMSRNLREDLRNRAIGELHRRLPGYSNFIDHAASKIIGTAANREAANKRKKNKGSKHFCFFCKEHPSFRGFTTKDNFLTHLRTHFDVKLSACKGCGHRFPNKTVPSRHRVACSQKFNANASSPTEQDIDYD</sequence>
<dbReference type="SUPFAM" id="SSF57667">
    <property type="entry name" value="beta-beta-alpha zinc fingers"/>
    <property type="match status" value="1"/>
</dbReference>
<evidence type="ECO:0000256" key="1">
    <source>
        <dbReference type="SAM" id="MobiDB-lite"/>
    </source>
</evidence>
<organism evidence="2 3">
    <name type="scientific">Panaeolus cyanescens</name>
    <dbReference type="NCBI Taxonomy" id="181874"/>
    <lineage>
        <taxon>Eukaryota</taxon>
        <taxon>Fungi</taxon>
        <taxon>Dikarya</taxon>
        <taxon>Basidiomycota</taxon>
        <taxon>Agaricomycotina</taxon>
        <taxon>Agaricomycetes</taxon>
        <taxon>Agaricomycetidae</taxon>
        <taxon>Agaricales</taxon>
        <taxon>Agaricineae</taxon>
        <taxon>Galeropsidaceae</taxon>
        <taxon>Panaeolus</taxon>
    </lineage>
</organism>
<evidence type="ECO:0000313" key="2">
    <source>
        <dbReference type="EMBL" id="PPQ63928.1"/>
    </source>
</evidence>
<gene>
    <name evidence="2" type="ORF">CVT24_010326</name>
</gene>
<proteinExistence type="predicted"/>
<name>A0A409VAL6_9AGAR</name>
<accession>A0A409VAL6</accession>
<feature type="region of interest" description="Disordered" evidence="1">
    <location>
        <begin position="97"/>
        <end position="121"/>
    </location>
</feature>
<keyword evidence="3" id="KW-1185">Reference proteome</keyword>
<dbReference type="EMBL" id="NHTK01006104">
    <property type="protein sequence ID" value="PPQ63928.1"/>
    <property type="molecule type" value="Genomic_DNA"/>
</dbReference>
<dbReference type="InterPro" id="IPR036236">
    <property type="entry name" value="Znf_C2H2_sf"/>
</dbReference>
<evidence type="ECO:0000313" key="3">
    <source>
        <dbReference type="Proteomes" id="UP000284842"/>
    </source>
</evidence>
<dbReference type="OrthoDB" id="8117402at2759"/>
<dbReference type="AlphaFoldDB" id="A0A409VAL6"/>
<dbReference type="InParanoid" id="A0A409VAL6"/>
<comment type="caution">
    <text evidence="2">The sequence shown here is derived from an EMBL/GenBank/DDBJ whole genome shotgun (WGS) entry which is preliminary data.</text>
</comment>